<dbReference type="GO" id="GO:1990023">
    <property type="term" value="C:mitotic spindle midzone"/>
    <property type="evidence" value="ECO:0007669"/>
    <property type="project" value="TreeGrafter"/>
</dbReference>
<dbReference type="PANTHER" id="PTHR19321">
    <property type="entry name" value="PROTEIN REGULATOR OF CYTOKINESIS 1 PRC1-RELATED"/>
    <property type="match status" value="1"/>
</dbReference>
<dbReference type="InterPro" id="IPR007145">
    <property type="entry name" value="MAP65_Ase1_PRC1"/>
</dbReference>
<dbReference type="Pfam" id="PF03999">
    <property type="entry name" value="MAP65_ASE1"/>
    <property type="match status" value="1"/>
</dbReference>
<accession>A0A0A8L0Y5</accession>
<dbReference type="GO" id="GO:0005737">
    <property type="term" value="C:cytoplasm"/>
    <property type="evidence" value="ECO:0007669"/>
    <property type="project" value="TreeGrafter"/>
</dbReference>
<dbReference type="EMBL" id="CCBQ010000004">
    <property type="protein sequence ID" value="CDO91757.1"/>
    <property type="molecule type" value="Genomic_DNA"/>
</dbReference>
<protein>
    <submittedName>
        <fullName evidence="2">WGS project CCBQ000000000 data, contig 00107</fullName>
    </submittedName>
</protein>
<sequence>MQTTPVSEIPESADCLRLTPVNLKTLRSPLKQGQMNVETNDRLYKENFNLISRQLQNLLSELDVIYREVGYSNIEISRKEKQIFHNLSNSISKFFDEANAERDTLTKEYQIGQNSLQCMLNTINDPKGVNTIPDLFMRNNVLGASSQVITEDNCSSPQRASSSLLNKLKILNHVKEFVMDAYLPKFMEHLSTVIKLRKLMDRVPDMDDQILPDNIALPTTAVCNEFNTEITSCKRDTQLLFKFFQERRDTVSYQPFFKDITTGRIKSLHSFIKNYEEEYDRRLICYKDLITNLKQVTEALCVDMSTELSDELQVNFNDESQPIITWKAIEILQNAVKKYEYLRQTRMKDKDNLLIKCQSLWKKLKVSEDQQRSFIEANNDLSMNSLENFANELLRLEEMKKKLIKRLIQESWERINEYFKAMSFTSEEQENFLFSFDDMSKRSQSLEDDEQLLEYCESQIEVLKRKMNIYQPVWKLIENFEGLQRDKIRLDESTKDSSRLLARNSCTILLEEERTRKRISRHFPTVVHELKKKLLLFQEEFGKPFLLNGKHFLDVVMQQEAELLSKYPKSRINMKPPTVRQNNTKKSTPKTPNKNHVAGSTRSISNHSESNKKITKPVFTPRARYPADHTAERNYLLPPPHISVRKDLSRIPTLSTRTRSLNGNDSRVSSDKPIQLAPISSNVLNISKSIEKTSPSNMKVPNKSLNSFQMSNMHIQDSNRLKYMTAKLPSSPIKEPFGSVYSISKSPEGKLELNVSVNNNDNTTNNGDSSFLNNDNFLEWKQTQLTKLNKVNDENIDWNSSAF</sequence>
<dbReference type="Proteomes" id="UP000031516">
    <property type="component" value="Unassembled WGS sequence"/>
</dbReference>
<evidence type="ECO:0000313" key="2">
    <source>
        <dbReference type="EMBL" id="CDO91757.1"/>
    </source>
</evidence>
<evidence type="ECO:0000313" key="3">
    <source>
        <dbReference type="Proteomes" id="UP000031516"/>
    </source>
</evidence>
<organism evidence="2 3">
    <name type="scientific">Kluyveromyces dobzhanskii CBS 2104</name>
    <dbReference type="NCBI Taxonomy" id="1427455"/>
    <lineage>
        <taxon>Eukaryota</taxon>
        <taxon>Fungi</taxon>
        <taxon>Dikarya</taxon>
        <taxon>Ascomycota</taxon>
        <taxon>Saccharomycotina</taxon>
        <taxon>Saccharomycetes</taxon>
        <taxon>Saccharomycetales</taxon>
        <taxon>Saccharomycetaceae</taxon>
        <taxon>Kluyveromyces</taxon>
    </lineage>
</organism>
<feature type="compositionally biased region" description="Polar residues" evidence="1">
    <location>
        <begin position="598"/>
        <end position="608"/>
    </location>
</feature>
<dbReference type="GO" id="GO:0051256">
    <property type="term" value="P:mitotic spindle midzone assembly"/>
    <property type="evidence" value="ECO:0007669"/>
    <property type="project" value="TreeGrafter"/>
</dbReference>
<reference evidence="2 3" key="1">
    <citation type="submission" date="2014-03" db="EMBL/GenBank/DDBJ databases">
        <title>The genome of Kluyveromyces dobzhanskii.</title>
        <authorList>
            <person name="Nystedt B."/>
            <person name="Astrom S."/>
        </authorList>
    </citation>
    <scope>NUCLEOTIDE SEQUENCE [LARGE SCALE GENOMIC DNA]</scope>
    <source>
        <strain evidence="2 3">CBS 2104</strain>
    </source>
</reference>
<dbReference type="PANTHER" id="PTHR19321:SF41">
    <property type="entry name" value="FASCETTO-RELATED"/>
    <property type="match status" value="1"/>
</dbReference>
<name>A0A0A8L0Y5_9SACH</name>
<comment type="caution">
    <text evidence="2">The sequence shown here is derived from an EMBL/GenBank/DDBJ whole genome shotgun (WGS) entry which is preliminary data.</text>
</comment>
<dbReference type="GO" id="GO:0008017">
    <property type="term" value="F:microtubule binding"/>
    <property type="evidence" value="ECO:0007669"/>
    <property type="project" value="InterPro"/>
</dbReference>
<dbReference type="OrthoDB" id="642895at2759"/>
<evidence type="ECO:0000256" key="1">
    <source>
        <dbReference type="SAM" id="MobiDB-lite"/>
    </source>
</evidence>
<feature type="region of interest" description="Disordered" evidence="1">
    <location>
        <begin position="572"/>
        <end position="613"/>
    </location>
</feature>
<keyword evidence="3" id="KW-1185">Reference proteome</keyword>
<feature type="compositionally biased region" description="Low complexity" evidence="1">
    <location>
        <begin position="582"/>
        <end position="595"/>
    </location>
</feature>
<dbReference type="AlphaFoldDB" id="A0A0A8L0Y5"/>
<proteinExistence type="predicted"/>
<dbReference type="Gene3D" id="1.20.58.1520">
    <property type="match status" value="1"/>
</dbReference>
<gene>
    <name evidence="2" type="ORF">KLDO_g90</name>
</gene>